<dbReference type="InterPro" id="IPR036390">
    <property type="entry name" value="WH_DNA-bd_sf"/>
</dbReference>
<proteinExistence type="predicted"/>
<dbReference type="Proteomes" id="UP000186030">
    <property type="component" value="Unassembled WGS sequence"/>
</dbReference>
<dbReference type="InterPro" id="IPR011991">
    <property type="entry name" value="ArsR-like_HTH"/>
</dbReference>
<reference evidence="3 4" key="1">
    <citation type="submission" date="2016-11" db="EMBL/GenBank/DDBJ databases">
        <authorList>
            <person name="Kadnikov V."/>
            <person name="Nazina T."/>
        </authorList>
    </citation>
    <scope>NUCLEOTIDE SEQUENCE [LARGE SCALE GENOMIC DNA]</scope>
    <source>
        <strain evidence="3 4">1017</strain>
    </source>
</reference>
<dbReference type="InterPro" id="IPR001845">
    <property type="entry name" value="HTH_ArsR_DNA-bd_dom"/>
</dbReference>
<protein>
    <submittedName>
        <fullName evidence="3">Transcriptional regulator</fullName>
    </submittedName>
</protein>
<evidence type="ECO:0000256" key="1">
    <source>
        <dbReference type="ARBA" id="ARBA00023125"/>
    </source>
</evidence>
<dbReference type="SUPFAM" id="SSF46785">
    <property type="entry name" value="Winged helix' DNA-binding domain"/>
    <property type="match status" value="1"/>
</dbReference>
<evidence type="ECO:0000313" key="4">
    <source>
        <dbReference type="Proteomes" id="UP000186030"/>
    </source>
</evidence>
<gene>
    <name evidence="3" type="ORF">BRO54_1439</name>
</gene>
<dbReference type="Gene3D" id="3.30.1380.20">
    <property type="entry name" value="Trafficking protein particle complex subunit 3"/>
    <property type="match status" value="1"/>
</dbReference>
<dbReference type="CDD" id="cd00090">
    <property type="entry name" value="HTH_ARSR"/>
    <property type="match status" value="1"/>
</dbReference>
<dbReference type="AlphaFoldDB" id="A0A1Q5T3D2"/>
<dbReference type="PANTHER" id="PTHR38600:SF2">
    <property type="entry name" value="SLL0088 PROTEIN"/>
    <property type="match status" value="1"/>
</dbReference>
<dbReference type="Pfam" id="PF18546">
    <property type="entry name" value="MetOD1"/>
    <property type="match status" value="1"/>
</dbReference>
<evidence type="ECO:0000313" key="3">
    <source>
        <dbReference type="EMBL" id="OKO94724.1"/>
    </source>
</evidence>
<dbReference type="Gene3D" id="1.10.10.10">
    <property type="entry name" value="Winged helix-like DNA-binding domain superfamily/Winged helix DNA-binding domain"/>
    <property type="match status" value="1"/>
</dbReference>
<name>A0A1Q5T3D2_9BACL</name>
<dbReference type="InterPro" id="IPR041359">
    <property type="entry name" value="MetOD1"/>
</dbReference>
<dbReference type="InterPro" id="IPR036388">
    <property type="entry name" value="WH-like_DNA-bd_sf"/>
</dbReference>
<evidence type="ECO:0000259" key="2">
    <source>
        <dbReference type="SMART" id="SM00418"/>
    </source>
</evidence>
<organism evidence="3 4">
    <name type="scientific">Geobacillus proteiniphilus</name>
    <dbReference type="NCBI Taxonomy" id="860353"/>
    <lineage>
        <taxon>Bacteria</taxon>
        <taxon>Bacillati</taxon>
        <taxon>Bacillota</taxon>
        <taxon>Bacilli</taxon>
        <taxon>Bacillales</taxon>
        <taxon>Anoxybacillaceae</taxon>
        <taxon>Geobacillus</taxon>
    </lineage>
</organism>
<dbReference type="SMART" id="SM00418">
    <property type="entry name" value="HTH_ARSR"/>
    <property type="match status" value="1"/>
</dbReference>
<dbReference type="GO" id="GO:0003677">
    <property type="term" value="F:DNA binding"/>
    <property type="evidence" value="ECO:0007669"/>
    <property type="project" value="UniProtKB-KW"/>
</dbReference>
<dbReference type="Pfam" id="PF12840">
    <property type="entry name" value="HTH_20"/>
    <property type="match status" value="1"/>
</dbReference>
<dbReference type="PANTHER" id="PTHR38600">
    <property type="entry name" value="TRANSCRIPTIONAL REGULATORY PROTEIN"/>
    <property type="match status" value="1"/>
</dbReference>
<dbReference type="GO" id="GO:0003700">
    <property type="term" value="F:DNA-binding transcription factor activity"/>
    <property type="evidence" value="ECO:0007669"/>
    <property type="project" value="InterPro"/>
</dbReference>
<sequence length="240" mass="26974">MIHLGGKTMEQTLKITSVLSDPTRFHIYEYMAKVHREVSVQEIAEKFHIHPNVARLHLTKLEDVRMVVSDTQKTGKGGRPSRLYRLSDEVIGLYFPFRDYQLLARIAIQTMAKLGPIGSEALRETGKRFGRELIASRLPHNGTASALTMADKIAIMEEAAEAAGFLPQLHYDEEKGVLYLDIFNCPFKEIAAQAPDTVCGMHHAFLEGMVETLFAGAEVTETENMMEGSHRCAYRIVIRP</sequence>
<dbReference type="EMBL" id="MQMG01000014">
    <property type="protein sequence ID" value="OKO94724.1"/>
    <property type="molecule type" value="Genomic_DNA"/>
</dbReference>
<reference evidence="4" key="2">
    <citation type="submission" date="2017-01" db="EMBL/GenBank/DDBJ databases">
        <title>Genome sequencing and annotation of Geobacillus sp. 1017, a Hydrocarbon-Oxidizing Thermophilic Bacterium Isolated from a Heavy Oil Reservoir (China).</title>
        <authorList>
            <person name="Kadnikov V.V."/>
            <person name="Mardanov A.V."/>
            <person name="Poltaraus A.B."/>
            <person name="Sokolova D.S."/>
            <person name="Semenova E.M."/>
            <person name="Ravin N.V."/>
            <person name="Tourova T.P."/>
            <person name="Nazina T.N."/>
        </authorList>
    </citation>
    <scope>NUCLEOTIDE SEQUENCE [LARGE SCALE GENOMIC DNA]</scope>
    <source>
        <strain evidence="4">1017</strain>
    </source>
</reference>
<feature type="domain" description="HTH arsR-type" evidence="2">
    <location>
        <begin position="14"/>
        <end position="100"/>
    </location>
</feature>
<accession>A0A1Q5T3D2</accession>
<keyword evidence="1" id="KW-0238">DNA-binding</keyword>
<comment type="caution">
    <text evidence="3">The sequence shown here is derived from an EMBL/GenBank/DDBJ whole genome shotgun (WGS) entry which is preliminary data.</text>
</comment>